<dbReference type="InterPro" id="IPR003594">
    <property type="entry name" value="HATPase_dom"/>
</dbReference>
<feature type="transmembrane region" description="Helical" evidence="10">
    <location>
        <begin position="262"/>
        <end position="288"/>
    </location>
</feature>
<dbReference type="InterPro" id="IPR011623">
    <property type="entry name" value="7TMR_DISM_rcpt_extracell_dom1"/>
</dbReference>
<dbReference type="CDD" id="cd00082">
    <property type="entry name" value="HisKA"/>
    <property type="match status" value="1"/>
</dbReference>
<evidence type="ECO:0000313" key="12">
    <source>
        <dbReference type="EMBL" id="QCT03703.1"/>
    </source>
</evidence>
<dbReference type="EC" id="2.7.13.3" evidence="3"/>
<dbReference type="InterPro" id="IPR036890">
    <property type="entry name" value="HATPase_C_sf"/>
</dbReference>
<dbReference type="Pfam" id="PF00512">
    <property type="entry name" value="HisKA"/>
    <property type="match status" value="1"/>
</dbReference>
<dbReference type="Gene3D" id="2.60.120.260">
    <property type="entry name" value="Galactose-binding domain-like"/>
    <property type="match status" value="1"/>
</dbReference>
<feature type="transmembrane region" description="Helical" evidence="10">
    <location>
        <begin position="330"/>
        <end position="349"/>
    </location>
</feature>
<evidence type="ECO:0000256" key="10">
    <source>
        <dbReference type="SAM" id="Phobius"/>
    </source>
</evidence>
<dbReference type="Pfam" id="PF07695">
    <property type="entry name" value="7TMR-DISM_7TM"/>
    <property type="match status" value="1"/>
</dbReference>
<evidence type="ECO:0000259" key="11">
    <source>
        <dbReference type="PROSITE" id="PS50109"/>
    </source>
</evidence>
<dbReference type="GO" id="GO:0005886">
    <property type="term" value="C:plasma membrane"/>
    <property type="evidence" value="ECO:0007669"/>
    <property type="project" value="UniProtKB-SubCell"/>
</dbReference>
<dbReference type="GO" id="GO:0000155">
    <property type="term" value="F:phosphorelay sensor kinase activity"/>
    <property type="evidence" value="ECO:0007669"/>
    <property type="project" value="InterPro"/>
</dbReference>
<dbReference type="KEGG" id="palo:E6C60_2992"/>
<evidence type="ECO:0000313" key="13">
    <source>
        <dbReference type="Proteomes" id="UP000300879"/>
    </source>
</evidence>
<dbReference type="InterPro" id="IPR050736">
    <property type="entry name" value="Sensor_HK_Regulatory"/>
</dbReference>
<dbReference type="EMBL" id="CP040396">
    <property type="protein sequence ID" value="QCT03703.1"/>
    <property type="molecule type" value="Genomic_DNA"/>
</dbReference>
<dbReference type="InterPro" id="IPR005467">
    <property type="entry name" value="His_kinase_dom"/>
</dbReference>
<proteinExistence type="predicted"/>
<dbReference type="FunFam" id="3.30.565.10:FF:000006">
    <property type="entry name" value="Sensor histidine kinase WalK"/>
    <property type="match status" value="1"/>
</dbReference>
<feature type="transmembrane region" description="Helical" evidence="10">
    <location>
        <begin position="231"/>
        <end position="250"/>
    </location>
</feature>
<dbReference type="Pfam" id="PF02518">
    <property type="entry name" value="HATPase_c"/>
    <property type="match status" value="1"/>
</dbReference>
<evidence type="ECO:0000256" key="6">
    <source>
        <dbReference type="ARBA" id="ARBA00022741"/>
    </source>
</evidence>
<dbReference type="PROSITE" id="PS50109">
    <property type="entry name" value="HIS_KIN"/>
    <property type="match status" value="1"/>
</dbReference>
<dbReference type="SMART" id="SM00388">
    <property type="entry name" value="HisKA"/>
    <property type="match status" value="1"/>
</dbReference>
<dbReference type="SUPFAM" id="SSF49785">
    <property type="entry name" value="Galactose-binding domain-like"/>
    <property type="match status" value="1"/>
</dbReference>
<feature type="domain" description="Histidine kinase" evidence="11">
    <location>
        <begin position="492"/>
        <end position="715"/>
    </location>
</feature>
<keyword evidence="4" id="KW-0597">Phosphoprotein</keyword>
<comment type="catalytic activity">
    <reaction evidence="1">
        <text>ATP + protein L-histidine = ADP + protein N-phospho-L-histidine.</text>
        <dbReference type="EC" id="2.7.13.3"/>
    </reaction>
</comment>
<feature type="transmembrane region" description="Helical" evidence="10">
    <location>
        <begin position="387"/>
        <end position="407"/>
    </location>
</feature>
<feature type="transmembrane region" description="Helical" evidence="10">
    <location>
        <begin position="355"/>
        <end position="375"/>
    </location>
</feature>
<evidence type="ECO:0000256" key="1">
    <source>
        <dbReference type="ARBA" id="ARBA00000085"/>
    </source>
</evidence>
<keyword evidence="9" id="KW-0902">Two-component regulatory system</keyword>
<organism evidence="12 13">
    <name type="scientific">Paenibacillus algicola</name>
    <dbReference type="NCBI Taxonomy" id="2565926"/>
    <lineage>
        <taxon>Bacteria</taxon>
        <taxon>Bacillati</taxon>
        <taxon>Bacillota</taxon>
        <taxon>Bacilli</taxon>
        <taxon>Bacillales</taxon>
        <taxon>Paenibacillaceae</taxon>
        <taxon>Paenibacillus</taxon>
    </lineage>
</organism>
<keyword evidence="6" id="KW-0547">Nucleotide-binding</keyword>
<gene>
    <name evidence="12" type="ORF">E6C60_2992</name>
</gene>
<dbReference type="Gene3D" id="1.10.287.130">
    <property type="match status" value="1"/>
</dbReference>
<evidence type="ECO:0000256" key="3">
    <source>
        <dbReference type="ARBA" id="ARBA00012438"/>
    </source>
</evidence>
<protein>
    <recommendedName>
        <fullName evidence="3">histidine kinase</fullName>
        <ecNumber evidence="3">2.7.13.3</ecNumber>
    </recommendedName>
</protein>
<dbReference type="InterPro" id="IPR004358">
    <property type="entry name" value="Sig_transdc_His_kin-like_C"/>
</dbReference>
<dbReference type="PANTHER" id="PTHR43711:SF31">
    <property type="entry name" value="HISTIDINE KINASE"/>
    <property type="match status" value="1"/>
</dbReference>
<feature type="transmembrane region" description="Helical" evidence="10">
    <location>
        <begin position="300"/>
        <end position="318"/>
    </location>
</feature>
<dbReference type="InterPro" id="IPR003661">
    <property type="entry name" value="HisK_dim/P_dom"/>
</dbReference>
<accession>A0A4P8XMP2</accession>
<evidence type="ECO:0000256" key="5">
    <source>
        <dbReference type="ARBA" id="ARBA00022679"/>
    </source>
</evidence>
<keyword evidence="5" id="KW-0808">Transferase</keyword>
<comment type="subcellular location">
    <subcellularLocation>
        <location evidence="2">Cell membrane</location>
        <topology evidence="2">Multi-pass membrane protein</topology>
    </subcellularLocation>
</comment>
<evidence type="ECO:0000256" key="8">
    <source>
        <dbReference type="ARBA" id="ARBA00022840"/>
    </source>
</evidence>
<dbReference type="PANTHER" id="PTHR43711">
    <property type="entry name" value="TWO-COMPONENT HISTIDINE KINASE"/>
    <property type="match status" value="1"/>
</dbReference>
<keyword evidence="10" id="KW-0472">Membrane</keyword>
<keyword evidence="10" id="KW-0812">Transmembrane</keyword>
<name>A0A4P8XMP2_9BACL</name>
<reference evidence="12 13" key="1">
    <citation type="submission" date="2019-05" db="EMBL/GenBank/DDBJ databases">
        <authorList>
            <person name="Chen C."/>
        </authorList>
    </citation>
    <scope>NUCLEOTIDE SEQUENCE [LARGE SCALE GENOMIC DNA]</scope>
    <source>
        <strain evidence="12 13">HB172198</strain>
    </source>
</reference>
<evidence type="ECO:0000256" key="4">
    <source>
        <dbReference type="ARBA" id="ARBA00022553"/>
    </source>
</evidence>
<dbReference type="Gene3D" id="3.30.565.10">
    <property type="entry name" value="Histidine kinase-like ATPase, C-terminal domain"/>
    <property type="match status" value="1"/>
</dbReference>
<evidence type="ECO:0000256" key="9">
    <source>
        <dbReference type="ARBA" id="ARBA00023012"/>
    </source>
</evidence>
<keyword evidence="7 12" id="KW-0418">Kinase</keyword>
<dbReference type="AlphaFoldDB" id="A0A4P8XMP2"/>
<sequence>MRLVQFERKDRRRLVMYGLAAVMLGAIIILAAQLNPKFKDMESPDTSTIIVAPKQGYADLSAWNPGSQGTLLLDGEWEFYWDQLLEPADFASNEPSNLDPLWVQVPMPWTEYIMNGQPLPHEGYATYRLQVLLPKAWTAPRQTLGIYPKSIASAYEIWINGSLRGGNGTVGTEREDTHPKSYPDTIYFEPVTGWNDIVIQVANFHQRNSGIWQGMELGTSESISRLRTSRVAAQIFVIGIFFMMSMYYFFVYFNRRKEVSVLLFGGLCLSVGIRTIVLGESTALYFLPGLSWEWAVKAEYISISMVALTLIFFVNREYPQESVSWAPRTAGIVLAGFILFFLLTPARIYTHYLSLFIWGLLFPVLMYTLFVYILSAVRRRRGSLTTALGFLFFTLFALNDMLFYTGLLATDDLLSIGLLGFLITQALNLSARFSRAIAEKEQLAEQLWQSNRSLERTVAERTYSLQQSNASLQEANHKMADLEKFRVRLLSNISHELGTPITSIKGFAKALRDGIITADAPKYANRIYERSILMERMIHDLIELSKLETNQITFQMEELAPVVFFKELFQKYEWEIEDKGIQCVILVPAEPALPWVLSGDPLRLEQVLSNLISNALRFTEPGGCITLRLVLGGIEGNRPAALVTVEDTGIGIEPELHQHIFERFAQARQPSSKAQGSGLGLAICKEIVHYHHGEIKVRSDPGKGSAFCLELPLKLAQQGEVHSK</sequence>
<dbReference type="GO" id="GO:0005524">
    <property type="term" value="F:ATP binding"/>
    <property type="evidence" value="ECO:0007669"/>
    <property type="project" value="UniProtKB-KW"/>
</dbReference>
<keyword evidence="10" id="KW-1133">Transmembrane helix</keyword>
<evidence type="ECO:0000256" key="7">
    <source>
        <dbReference type="ARBA" id="ARBA00022777"/>
    </source>
</evidence>
<dbReference type="InterPro" id="IPR008979">
    <property type="entry name" value="Galactose-bd-like_sf"/>
</dbReference>
<dbReference type="InterPro" id="IPR036097">
    <property type="entry name" value="HisK_dim/P_sf"/>
</dbReference>
<feature type="transmembrane region" description="Helical" evidence="10">
    <location>
        <begin position="14"/>
        <end position="34"/>
    </location>
</feature>
<dbReference type="SMART" id="SM00387">
    <property type="entry name" value="HATPase_c"/>
    <property type="match status" value="1"/>
</dbReference>
<dbReference type="SUPFAM" id="SSF47384">
    <property type="entry name" value="Homodimeric domain of signal transducing histidine kinase"/>
    <property type="match status" value="1"/>
</dbReference>
<evidence type="ECO:0000256" key="2">
    <source>
        <dbReference type="ARBA" id="ARBA00004651"/>
    </source>
</evidence>
<dbReference type="Proteomes" id="UP000300879">
    <property type="component" value="Chromosome"/>
</dbReference>
<keyword evidence="13" id="KW-1185">Reference proteome</keyword>
<dbReference type="CDD" id="cd16922">
    <property type="entry name" value="HATPase_EvgS-ArcB-TorS-like"/>
    <property type="match status" value="1"/>
</dbReference>
<dbReference type="PRINTS" id="PR00344">
    <property type="entry name" value="BCTRLSENSOR"/>
</dbReference>
<dbReference type="SUPFAM" id="SSF55874">
    <property type="entry name" value="ATPase domain of HSP90 chaperone/DNA topoisomerase II/histidine kinase"/>
    <property type="match status" value="1"/>
</dbReference>
<keyword evidence="8" id="KW-0067">ATP-binding</keyword>